<reference evidence="1 2" key="2">
    <citation type="journal article" date="2018" name="New Phytol.">
        <title>High intraspecific genome diversity in the model arbuscular mycorrhizal symbiont Rhizophagus irregularis.</title>
        <authorList>
            <person name="Chen E.C.H."/>
            <person name="Morin E."/>
            <person name="Beaudet D."/>
            <person name="Noel J."/>
            <person name="Yildirir G."/>
            <person name="Ndikumana S."/>
            <person name="Charron P."/>
            <person name="St-Onge C."/>
            <person name="Giorgi J."/>
            <person name="Kruger M."/>
            <person name="Marton T."/>
            <person name="Ropars J."/>
            <person name="Grigoriev I.V."/>
            <person name="Hainaut M."/>
            <person name="Henrissat B."/>
            <person name="Roux C."/>
            <person name="Martin F."/>
            <person name="Corradi N."/>
        </authorList>
    </citation>
    <scope>NUCLEOTIDE SEQUENCE [LARGE SCALE GENOMIC DNA]</scope>
    <source>
        <strain evidence="1 2">DAOM 197198</strain>
    </source>
</reference>
<dbReference type="VEuPathDB" id="FungiDB:RhiirFUN_003865"/>
<dbReference type="AlphaFoldDB" id="A0A2P4Q9G7"/>
<keyword evidence="2" id="KW-1185">Reference proteome</keyword>
<protein>
    <submittedName>
        <fullName evidence="1">Uncharacterized protein</fullName>
    </submittedName>
</protein>
<sequence length="278" mass="34096">MSNRRKIDNEFYLKLLFIEEFLEKNNIVIMDCNEKEYKIVKNLKKKMRESLNDKIIKQMINHQVEIVEEALLVNEYNLIWNKKIITGGFRNWKKKVTNVIWKNEILNSEKLDDLFMYNFRNGCIKNLLKEQPTYGTLFKRNKRNTNKIENEECKRCGKNEKETWEHIWLCEDNEITIDEIDLRTPFDNLRGKSRIWEILRGVYNENFNKLTQKKEEKAVIKRLWNFIYKEFKNRIWIPRCEEIKRIEQKEGIQKIDLRKKRNRIDEDHMTDKDIENKN</sequence>
<accession>A0A2P4Q9G7</accession>
<comment type="caution">
    <text evidence="1">The sequence shown here is derived from an EMBL/GenBank/DDBJ whole genome shotgun (WGS) entry which is preliminary data.</text>
</comment>
<name>A0A2P4Q9G7_RHIID</name>
<evidence type="ECO:0000313" key="2">
    <source>
        <dbReference type="Proteomes" id="UP000018888"/>
    </source>
</evidence>
<evidence type="ECO:0000313" key="1">
    <source>
        <dbReference type="EMBL" id="POG74282.1"/>
    </source>
</evidence>
<gene>
    <name evidence="1" type="ORF">GLOIN_2v1771494</name>
</gene>
<dbReference type="EMBL" id="AUPC02000073">
    <property type="protein sequence ID" value="POG74282.1"/>
    <property type="molecule type" value="Genomic_DNA"/>
</dbReference>
<dbReference type="Proteomes" id="UP000018888">
    <property type="component" value="Unassembled WGS sequence"/>
</dbReference>
<proteinExistence type="predicted"/>
<reference evidence="1 2" key="1">
    <citation type="journal article" date="2013" name="Proc. Natl. Acad. Sci. U.S.A.">
        <title>Genome of an arbuscular mycorrhizal fungus provides insight into the oldest plant symbiosis.</title>
        <authorList>
            <person name="Tisserant E."/>
            <person name="Malbreil M."/>
            <person name="Kuo A."/>
            <person name="Kohler A."/>
            <person name="Symeonidi A."/>
            <person name="Balestrini R."/>
            <person name="Charron P."/>
            <person name="Duensing N."/>
            <person name="Frei Dit Frey N."/>
            <person name="Gianinazzi-Pearson V."/>
            <person name="Gilbert L.B."/>
            <person name="Handa Y."/>
            <person name="Herr J.R."/>
            <person name="Hijri M."/>
            <person name="Koul R."/>
            <person name="Kawaguchi M."/>
            <person name="Krajinski F."/>
            <person name="Lammers P.J."/>
            <person name="Masclaux F.G."/>
            <person name="Murat C."/>
            <person name="Morin E."/>
            <person name="Ndikumana S."/>
            <person name="Pagni M."/>
            <person name="Petitpierre D."/>
            <person name="Requena N."/>
            <person name="Rosikiewicz P."/>
            <person name="Riley R."/>
            <person name="Saito K."/>
            <person name="San Clemente H."/>
            <person name="Shapiro H."/>
            <person name="van Tuinen D."/>
            <person name="Becard G."/>
            <person name="Bonfante P."/>
            <person name="Paszkowski U."/>
            <person name="Shachar-Hill Y.Y."/>
            <person name="Tuskan G.A."/>
            <person name="Young P.W."/>
            <person name="Sanders I.R."/>
            <person name="Henrissat B."/>
            <person name="Rensing S.A."/>
            <person name="Grigoriev I.V."/>
            <person name="Corradi N."/>
            <person name="Roux C."/>
            <person name="Martin F."/>
        </authorList>
    </citation>
    <scope>NUCLEOTIDE SEQUENCE [LARGE SCALE GENOMIC DNA]</scope>
    <source>
        <strain evidence="1 2">DAOM 197198</strain>
    </source>
</reference>
<organism evidence="1 2">
    <name type="scientific">Rhizophagus irregularis (strain DAOM 181602 / DAOM 197198 / MUCL 43194)</name>
    <name type="common">Arbuscular mycorrhizal fungus</name>
    <name type="synonym">Glomus intraradices</name>
    <dbReference type="NCBI Taxonomy" id="747089"/>
    <lineage>
        <taxon>Eukaryota</taxon>
        <taxon>Fungi</taxon>
        <taxon>Fungi incertae sedis</taxon>
        <taxon>Mucoromycota</taxon>
        <taxon>Glomeromycotina</taxon>
        <taxon>Glomeromycetes</taxon>
        <taxon>Glomerales</taxon>
        <taxon>Glomeraceae</taxon>
        <taxon>Rhizophagus</taxon>
    </lineage>
</organism>